<dbReference type="EMBL" id="UOFJ01000199">
    <property type="protein sequence ID" value="VAW65939.1"/>
    <property type="molecule type" value="Genomic_DNA"/>
</dbReference>
<gene>
    <name evidence="1" type="ORF">MNBD_GAMMA10-1592</name>
</gene>
<evidence type="ECO:0000313" key="1">
    <source>
        <dbReference type="EMBL" id="VAW65939.1"/>
    </source>
</evidence>
<dbReference type="AlphaFoldDB" id="A0A3B0XVI3"/>
<feature type="non-terminal residue" evidence="1">
    <location>
        <position position="23"/>
    </location>
</feature>
<name>A0A3B0XVI3_9ZZZZ</name>
<protein>
    <submittedName>
        <fullName evidence="1">Uncharacterized protein</fullName>
    </submittedName>
</protein>
<sequence>MKDRTENKTGITKGKYFTAFVFA</sequence>
<proteinExistence type="predicted"/>
<accession>A0A3B0XVI3</accession>
<organism evidence="1">
    <name type="scientific">hydrothermal vent metagenome</name>
    <dbReference type="NCBI Taxonomy" id="652676"/>
    <lineage>
        <taxon>unclassified sequences</taxon>
        <taxon>metagenomes</taxon>
        <taxon>ecological metagenomes</taxon>
    </lineage>
</organism>
<reference evidence="1" key="1">
    <citation type="submission" date="2018-06" db="EMBL/GenBank/DDBJ databases">
        <authorList>
            <person name="Zhirakovskaya E."/>
        </authorList>
    </citation>
    <scope>NUCLEOTIDE SEQUENCE</scope>
</reference>